<protein>
    <submittedName>
        <fullName evidence="2">Uncharacterized protein</fullName>
    </submittedName>
</protein>
<gene>
    <name evidence="2" type="ORF">C1H46_041025</name>
</gene>
<feature type="region of interest" description="Disordered" evidence="1">
    <location>
        <begin position="1"/>
        <end position="30"/>
    </location>
</feature>
<reference evidence="2 3" key="1">
    <citation type="journal article" date="2019" name="G3 (Bethesda)">
        <title>Sequencing of a Wild Apple (Malus baccata) Genome Unravels the Differences Between Cultivated and Wild Apple Species Regarding Disease Resistance and Cold Tolerance.</title>
        <authorList>
            <person name="Chen X."/>
        </authorList>
    </citation>
    <scope>NUCLEOTIDE SEQUENCE [LARGE SCALE GENOMIC DNA]</scope>
    <source>
        <strain evidence="3">cv. Shandingzi</strain>
        <tissue evidence="2">Leaves</tissue>
    </source>
</reference>
<accession>A0A540KGX2</accession>
<dbReference type="EMBL" id="VIEB01001286">
    <property type="protein sequence ID" value="TQD73439.1"/>
    <property type="molecule type" value="Genomic_DNA"/>
</dbReference>
<evidence type="ECO:0000313" key="3">
    <source>
        <dbReference type="Proteomes" id="UP000315295"/>
    </source>
</evidence>
<organism evidence="2 3">
    <name type="scientific">Malus baccata</name>
    <name type="common">Siberian crab apple</name>
    <name type="synonym">Pyrus baccata</name>
    <dbReference type="NCBI Taxonomy" id="106549"/>
    <lineage>
        <taxon>Eukaryota</taxon>
        <taxon>Viridiplantae</taxon>
        <taxon>Streptophyta</taxon>
        <taxon>Embryophyta</taxon>
        <taxon>Tracheophyta</taxon>
        <taxon>Spermatophyta</taxon>
        <taxon>Magnoliopsida</taxon>
        <taxon>eudicotyledons</taxon>
        <taxon>Gunneridae</taxon>
        <taxon>Pentapetalae</taxon>
        <taxon>rosids</taxon>
        <taxon>fabids</taxon>
        <taxon>Rosales</taxon>
        <taxon>Rosaceae</taxon>
        <taxon>Amygdaloideae</taxon>
        <taxon>Maleae</taxon>
        <taxon>Malus</taxon>
    </lineage>
</organism>
<evidence type="ECO:0000256" key="1">
    <source>
        <dbReference type="SAM" id="MobiDB-lite"/>
    </source>
</evidence>
<dbReference type="AlphaFoldDB" id="A0A540KGX2"/>
<proteinExistence type="predicted"/>
<keyword evidence="3" id="KW-1185">Reference proteome</keyword>
<comment type="caution">
    <text evidence="2">The sequence shown here is derived from an EMBL/GenBank/DDBJ whole genome shotgun (WGS) entry which is preliminary data.</text>
</comment>
<dbReference type="Proteomes" id="UP000315295">
    <property type="component" value="Unassembled WGS sequence"/>
</dbReference>
<sequence>MPEHSSFLERQSPVRQEICPRSRGSRGFDPSVATPGCGCGENAGVGENARPHCLPHLLSTIISRYSSCKLCLLGLVPMERERIVNP</sequence>
<name>A0A540KGX2_MALBA</name>
<evidence type="ECO:0000313" key="2">
    <source>
        <dbReference type="EMBL" id="TQD73439.1"/>
    </source>
</evidence>